<dbReference type="InterPro" id="IPR012163">
    <property type="entry name" value="Sialyl_trans"/>
</dbReference>
<reference evidence="16" key="1">
    <citation type="submission" date="2007-04" db="EMBL/GenBank/DDBJ databases">
        <title>Annotation of Pediculus humanus corporis strain USDA.</title>
        <authorList>
            <person name="Kirkness E."/>
            <person name="Hannick L."/>
            <person name="Hass B."/>
            <person name="Bruggner R."/>
            <person name="Lawson D."/>
            <person name="Bidwell S."/>
            <person name="Joardar V."/>
            <person name="Caler E."/>
            <person name="Walenz B."/>
            <person name="Inman J."/>
            <person name="Schobel S."/>
            <person name="Galinsky K."/>
            <person name="Amedeo P."/>
            <person name="Strausberg R."/>
        </authorList>
    </citation>
    <scope>NUCLEOTIDE SEQUENCE</scope>
    <source>
        <strain evidence="16">USDA</strain>
    </source>
</reference>
<dbReference type="EnsemblMetazoa" id="PHUM592840-RA">
    <property type="protein sequence ID" value="PHUM592840-PA"/>
    <property type="gene ID" value="PHUM592840"/>
</dbReference>
<dbReference type="PROSITE" id="PS51257">
    <property type="entry name" value="PROKAR_LIPOPROTEIN"/>
    <property type="match status" value="1"/>
</dbReference>
<keyword evidence="6" id="KW-0735">Signal-anchor</keyword>
<reference evidence="17" key="3">
    <citation type="submission" date="2020-05" db="UniProtKB">
        <authorList>
            <consortium name="EnsemblMetazoa"/>
        </authorList>
    </citation>
    <scope>IDENTIFICATION</scope>
    <source>
        <strain evidence="17">USDA</strain>
    </source>
</reference>
<dbReference type="EC" id="2.4.3.1" evidence="13"/>
<dbReference type="GO" id="GO:0003835">
    <property type="term" value="F:beta-galactoside alpha-2,6-sialyltransferase activity"/>
    <property type="evidence" value="ECO:0007669"/>
    <property type="project" value="UniProtKB-EC"/>
</dbReference>
<keyword evidence="3 16" id="KW-0328">Glycosyltransferase</keyword>
<dbReference type="Pfam" id="PF00777">
    <property type="entry name" value="Glyco_transf_29"/>
    <property type="match status" value="1"/>
</dbReference>
<evidence type="ECO:0000256" key="8">
    <source>
        <dbReference type="ARBA" id="ARBA00023034"/>
    </source>
</evidence>
<keyword evidence="11" id="KW-0325">Glycoprotein</keyword>
<evidence type="ECO:0000256" key="2">
    <source>
        <dbReference type="ARBA" id="ARBA00006003"/>
    </source>
</evidence>
<dbReference type="InParanoid" id="E0W2H2"/>
<feature type="disulfide bond" evidence="14">
    <location>
        <begin position="209"/>
        <end position="344"/>
    </location>
</feature>
<evidence type="ECO:0000256" key="10">
    <source>
        <dbReference type="ARBA" id="ARBA00023157"/>
    </source>
</evidence>
<evidence type="ECO:0000256" key="7">
    <source>
        <dbReference type="ARBA" id="ARBA00022989"/>
    </source>
</evidence>
<evidence type="ECO:0000256" key="3">
    <source>
        <dbReference type="ARBA" id="ARBA00022676"/>
    </source>
</evidence>
<dbReference type="OrthoDB" id="10264956at2759"/>
<dbReference type="eggNOG" id="KOG2692">
    <property type="taxonomic scope" value="Eukaryota"/>
</dbReference>
<dbReference type="RefSeq" id="XP_002432566.1">
    <property type="nucleotide sequence ID" value="XM_002432521.1"/>
</dbReference>
<reference evidence="16" key="2">
    <citation type="submission" date="2007-04" db="EMBL/GenBank/DDBJ databases">
        <title>The genome of the human body louse.</title>
        <authorList>
            <consortium name="The Human Body Louse Genome Consortium"/>
            <person name="Kirkness E."/>
            <person name="Walenz B."/>
            <person name="Hass B."/>
            <person name="Bruggner R."/>
            <person name="Strausberg R."/>
        </authorList>
    </citation>
    <scope>NUCLEOTIDE SEQUENCE</scope>
    <source>
        <strain evidence="16">USDA</strain>
    </source>
</reference>
<evidence type="ECO:0000256" key="14">
    <source>
        <dbReference type="PIRSR" id="PIRSR005557-2"/>
    </source>
</evidence>
<gene>
    <name evidence="17" type="primary">8232802</name>
    <name evidence="16" type="ORF">Phum_PHUM592840</name>
</gene>
<evidence type="ECO:0000256" key="11">
    <source>
        <dbReference type="ARBA" id="ARBA00023180"/>
    </source>
</evidence>
<keyword evidence="18" id="KW-1185">Reference proteome</keyword>
<evidence type="ECO:0000256" key="5">
    <source>
        <dbReference type="ARBA" id="ARBA00022692"/>
    </source>
</evidence>
<name>E0W2H2_PEDHC</name>
<comment type="subcellular location">
    <subcellularLocation>
        <location evidence="1">Golgi apparatus</location>
        <location evidence="1">Golgi stack membrane</location>
        <topology evidence="1">Single-pass type II membrane protein</topology>
    </subcellularLocation>
</comment>
<evidence type="ECO:0000256" key="13">
    <source>
        <dbReference type="ARBA" id="ARBA00034329"/>
    </source>
</evidence>
<evidence type="ECO:0000313" key="18">
    <source>
        <dbReference type="Proteomes" id="UP000009046"/>
    </source>
</evidence>
<keyword evidence="5 15" id="KW-0812">Transmembrane</keyword>
<dbReference type="KEGG" id="phu:Phum_PHUM592840"/>
<dbReference type="Gene3D" id="3.90.1480.20">
    <property type="entry name" value="Glycosyl transferase family 29"/>
    <property type="match status" value="1"/>
</dbReference>
<evidence type="ECO:0000256" key="12">
    <source>
        <dbReference type="ARBA" id="ARBA00034249"/>
    </source>
</evidence>
<dbReference type="GO" id="GO:0097503">
    <property type="term" value="P:sialylation"/>
    <property type="evidence" value="ECO:0007669"/>
    <property type="project" value="TreeGrafter"/>
</dbReference>
<keyword evidence="7 15" id="KW-1133">Transmembrane helix</keyword>
<dbReference type="EMBL" id="AAZO01007226">
    <property type="status" value="NOT_ANNOTATED_CDS"/>
    <property type="molecule type" value="Genomic_DNA"/>
</dbReference>
<dbReference type="AlphaFoldDB" id="E0W2H2"/>
<evidence type="ECO:0000256" key="1">
    <source>
        <dbReference type="ARBA" id="ARBA00004447"/>
    </source>
</evidence>
<protein>
    <recommendedName>
        <fullName evidence="13">beta-galactoside alpha-(2,6)-sialyltransferase</fullName>
        <ecNumber evidence="13">2.4.3.1</ecNumber>
    </recommendedName>
</protein>
<evidence type="ECO:0000256" key="9">
    <source>
        <dbReference type="ARBA" id="ARBA00023136"/>
    </source>
</evidence>
<dbReference type="VEuPathDB" id="VectorBase:PHUM592840"/>
<sequence length="415" mass="48508">MIKTSDMKTVAFLVWIFFNLAFMSMGCYIYLIVSTYWCGQTKETIQPILDKKLLKFDKMNHVVFYETKNESSNGVNVIASNNKYVAVLKKYSRFRRRTTRPCNNNVNCSSESHNDRLEKFKNKLFIQLRRVLHEESNAFKMDNPYFVHYNGPRERYQMLSSNDIKCRLKKSELRLLTKKDLSFKTLNNLRNDKNEKEEEFLEGMQYKTCAIVSSAGSLLNSKLGHLIDQHEIVVRFNHAPTVTYEEDVGSKTTVRLVNSQVVSKKEFNFTTSSLYKNVTLVVWDPSNYSATLQEWYEKPDFNFFERSEIHMESLGFFTKLTSMRIRKNPPSSGFLGLALLMPYCDTIDFFEFVPSTRLTKKCHYFEDFEDDSCTFGVWHPLSAEKILSLAINEMNDSVVFNTGFIRIKGYKDLKC</sequence>
<keyword evidence="4 16" id="KW-0808">Transferase</keyword>
<dbReference type="GO" id="GO:0032580">
    <property type="term" value="C:Golgi cisterna membrane"/>
    <property type="evidence" value="ECO:0007669"/>
    <property type="project" value="UniProtKB-SubCell"/>
</dbReference>
<dbReference type="Proteomes" id="UP000009046">
    <property type="component" value="Unassembled WGS sequence"/>
</dbReference>
<evidence type="ECO:0000256" key="4">
    <source>
        <dbReference type="ARBA" id="ARBA00022679"/>
    </source>
</evidence>
<dbReference type="GeneID" id="8232802"/>
<accession>E0W2H2</accession>
<keyword evidence="10" id="KW-1015">Disulfide bond</keyword>
<evidence type="ECO:0000256" key="15">
    <source>
        <dbReference type="SAM" id="Phobius"/>
    </source>
</evidence>
<dbReference type="FunCoup" id="E0W2H2">
    <property type="interactions" value="17"/>
</dbReference>
<evidence type="ECO:0000256" key="6">
    <source>
        <dbReference type="ARBA" id="ARBA00022968"/>
    </source>
</evidence>
<evidence type="ECO:0000313" key="17">
    <source>
        <dbReference type="EnsemblMetazoa" id="PHUM592840-PA"/>
    </source>
</evidence>
<organism>
    <name type="scientific">Pediculus humanus subsp. corporis</name>
    <name type="common">Body louse</name>
    <dbReference type="NCBI Taxonomy" id="121224"/>
    <lineage>
        <taxon>Eukaryota</taxon>
        <taxon>Metazoa</taxon>
        <taxon>Ecdysozoa</taxon>
        <taxon>Arthropoda</taxon>
        <taxon>Hexapoda</taxon>
        <taxon>Insecta</taxon>
        <taxon>Pterygota</taxon>
        <taxon>Neoptera</taxon>
        <taxon>Paraneoptera</taxon>
        <taxon>Psocodea</taxon>
        <taxon>Troctomorpha</taxon>
        <taxon>Phthiraptera</taxon>
        <taxon>Anoplura</taxon>
        <taxon>Pediculidae</taxon>
        <taxon>Pediculus</taxon>
    </lineage>
</organism>
<keyword evidence="8" id="KW-0333">Golgi apparatus</keyword>
<dbReference type="CTD" id="8232802"/>
<dbReference type="OMA" id="DFTHAPI"/>
<dbReference type="PANTHER" id="PTHR46059">
    <property type="entry name" value="BETA-GALACTOSIDE ALPHA-2,6-SIALYLTRANSFERASE"/>
    <property type="match status" value="1"/>
</dbReference>
<proteinExistence type="inferred from homology"/>
<keyword evidence="9 15" id="KW-0472">Membrane</keyword>
<dbReference type="PIRSF" id="PIRSF005557">
    <property type="entry name" value="Sialyl_trans"/>
    <property type="match status" value="1"/>
</dbReference>
<dbReference type="PANTHER" id="PTHR46059:SF1">
    <property type="entry name" value="BETA-GALACTOSIDE ALPHA-2,6-SIALYLTRANSFERASE"/>
    <property type="match status" value="1"/>
</dbReference>
<feature type="transmembrane region" description="Helical" evidence="15">
    <location>
        <begin position="12"/>
        <end position="37"/>
    </location>
</feature>
<dbReference type="EMBL" id="DS235878">
    <property type="protein sequence ID" value="EEB19828.1"/>
    <property type="molecule type" value="Genomic_DNA"/>
</dbReference>
<dbReference type="STRING" id="121224.E0W2H2"/>
<comment type="similarity">
    <text evidence="2">Belongs to the glycosyltransferase 29 family.</text>
</comment>
<dbReference type="HOGENOM" id="CLU_038334_2_0_1"/>
<comment type="catalytic activity">
    <reaction evidence="12">
        <text>a beta-D-galactoside + CMP-N-acetyl-beta-neuraminate = an N-acetyl-alpha-neuraminyl-(2-&gt;6)-beta-D-galactosyl derivative + CMP + H(+)</text>
        <dbReference type="Rhea" id="RHEA:52104"/>
        <dbReference type="ChEBI" id="CHEBI:15378"/>
        <dbReference type="ChEBI" id="CHEBI:28034"/>
        <dbReference type="ChEBI" id="CHEBI:57812"/>
        <dbReference type="ChEBI" id="CHEBI:60377"/>
        <dbReference type="ChEBI" id="CHEBI:136398"/>
        <dbReference type="EC" id="2.4.3.1"/>
    </reaction>
</comment>
<dbReference type="InterPro" id="IPR001675">
    <property type="entry name" value="Glyco_trans_29"/>
</dbReference>
<evidence type="ECO:0000313" key="16">
    <source>
        <dbReference type="EMBL" id="EEB19828.1"/>
    </source>
</evidence>
<dbReference type="InterPro" id="IPR038578">
    <property type="entry name" value="GT29-like_sf"/>
</dbReference>